<dbReference type="EMBL" id="BNCQ01000022">
    <property type="protein sequence ID" value="GIM06780.1"/>
    <property type="molecule type" value="Genomic_DNA"/>
</dbReference>
<evidence type="ECO:0000313" key="6">
    <source>
        <dbReference type="EMBL" id="GIM06780.1"/>
    </source>
</evidence>
<keyword evidence="2" id="KW-0677">Repeat</keyword>
<evidence type="ECO:0000313" key="7">
    <source>
        <dbReference type="Proteomes" id="UP000722791"/>
    </source>
</evidence>
<dbReference type="Proteomes" id="UP000722791">
    <property type="component" value="Unassembled WGS sequence"/>
</dbReference>
<keyword evidence="5" id="KW-0812">Transmembrane</keyword>
<dbReference type="PANTHER" id="PTHR24216">
    <property type="entry name" value="PAXILLIN-RELATED"/>
    <property type="match status" value="1"/>
</dbReference>
<dbReference type="InterPro" id="IPR011936">
    <property type="entry name" value="Myxo_disulph_rpt"/>
</dbReference>
<dbReference type="NCBIfam" id="TIGR02232">
    <property type="entry name" value="myxo_disulf_rpt"/>
    <property type="match status" value="1"/>
</dbReference>
<comment type="caution">
    <text evidence="6">The sequence shown here is derived from an EMBL/GenBank/DDBJ whole genome shotgun (WGS) entry which is preliminary data.</text>
</comment>
<protein>
    <submittedName>
        <fullName evidence="6">Uncharacterized protein</fullName>
    </submittedName>
</protein>
<name>A0A8J4LRC5_9CHLO</name>
<keyword evidence="5" id="KW-0472">Membrane</keyword>
<evidence type="ECO:0000256" key="3">
    <source>
        <dbReference type="ARBA" id="ARBA00023157"/>
    </source>
</evidence>
<evidence type="ECO:0000256" key="4">
    <source>
        <dbReference type="SAM" id="MobiDB-lite"/>
    </source>
</evidence>
<dbReference type="AlphaFoldDB" id="A0A8J4LRC5"/>
<feature type="transmembrane region" description="Helical" evidence="5">
    <location>
        <begin position="613"/>
        <end position="634"/>
    </location>
</feature>
<feature type="compositionally biased region" description="Pro residues" evidence="4">
    <location>
        <begin position="350"/>
        <end position="434"/>
    </location>
</feature>
<evidence type="ECO:0000256" key="1">
    <source>
        <dbReference type="ARBA" id="ARBA00022729"/>
    </source>
</evidence>
<keyword evidence="1" id="KW-0732">Signal</keyword>
<dbReference type="PANTHER" id="PTHR24216:SF65">
    <property type="entry name" value="PAXILLIN-LIKE PROTEIN 1"/>
    <property type="match status" value="1"/>
</dbReference>
<evidence type="ECO:0000256" key="5">
    <source>
        <dbReference type="SAM" id="Phobius"/>
    </source>
</evidence>
<reference evidence="6" key="1">
    <citation type="journal article" date="2021" name="Proc. Natl. Acad. Sci. U.S.A.">
        <title>Three genomes in the algal genus Volvox reveal the fate of a haploid sex-determining region after a transition to homothallism.</title>
        <authorList>
            <person name="Yamamoto K."/>
            <person name="Hamaji T."/>
            <person name="Kawai-Toyooka H."/>
            <person name="Matsuzaki R."/>
            <person name="Takahashi F."/>
            <person name="Nishimura Y."/>
            <person name="Kawachi M."/>
            <person name="Noguchi H."/>
            <person name="Minakuchi Y."/>
            <person name="Umen J.G."/>
            <person name="Toyoda A."/>
            <person name="Nozaki H."/>
        </authorList>
    </citation>
    <scope>NUCLEOTIDE SEQUENCE</scope>
    <source>
        <strain evidence="6">NIES-3785</strain>
    </source>
</reference>
<accession>A0A8J4LRC5</accession>
<feature type="region of interest" description="Disordered" evidence="4">
    <location>
        <begin position="344"/>
        <end position="443"/>
    </location>
</feature>
<evidence type="ECO:0000256" key="2">
    <source>
        <dbReference type="ARBA" id="ARBA00022737"/>
    </source>
</evidence>
<proteinExistence type="predicted"/>
<organism evidence="6 7">
    <name type="scientific">Volvox reticuliferus</name>
    <dbReference type="NCBI Taxonomy" id="1737510"/>
    <lineage>
        <taxon>Eukaryota</taxon>
        <taxon>Viridiplantae</taxon>
        <taxon>Chlorophyta</taxon>
        <taxon>core chlorophytes</taxon>
        <taxon>Chlorophyceae</taxon>
        <taxon>CS clade</taxon>
        <taxon>Chlamydomonadales</taxon>
        <taxon>Volvocaceae</taxon>
        <taxon>Volvox</taxon>
    </lineage>
</organism>
<keyword evidence="3" id="KW-1015">Disulfide bond</keyword>
<sequence length="649" mass="69239">MARQYYALRPTSKSITRRNVRITSSWLCQRLFYWGAFIALLHGLPLARGSSSNALRGGFVCATTDAADNFCRKSPTDCGGLYPSMIKKALLAAPQDANGILAVGEFAEASTAKAALEGWLKDIGYDASIVTYVKDSATIQSYNLSSYKLLYVPSAKFMTDGGINPSLIEALVSIKTDITHYVNVRGGSLIVFAQASLFSYTGYSYNFLPGPLVANFSERASEWFGSVELTPEATIYSPNLTNSSSLAHPWIGYFSGPVDWSGLRVVAYQPGNCSVPQGILQDCRATVLCNIRSKLTEENCYDMYDNDNDGRVDKDDPDCWRCGDGRVDPDEQCDDYNILDGDDCTSTCKMPPPPSPPMPPSPPSPPSPPPFPPPPPSPPPPSPSPPPPPPSPPSPSPPPPPPPPSPPAPSPPPPPPPPPFAPPAPPPPNAPPSPKSSSPPFVAPTNSKVVSQFLKTSLRFDSSSSFIICDPETKKNISAQLAGLLKIPSENITTSCGGGEHYSSTPPPSTTYATKEAPTMVLTQDCDAGSVPVLNITIQVNANVSMADFKLKVYYTLTDRNFAGLCSLGPVDGPWAVTGYEVDDKHSAMSIVGQQSAGGTGGSSKVTGRTVPVVVSVVGFSTIALSGIAIFFVYRRRKRRPSLYHYPTA</sequence>
<dbReference type="PRINTS" id="PR01217">
    <property type="entry name" value="PRICHEXTENSN"/>
</dbReference>
<keyword evidence="5" id="KW-1133">Transmembrane helix</keyword>
<gene>
    <name evidence="6" type="ORF">Vretimale_11077</name>
</gene>